<keyword evidence="2 5" id="KW-0812">Transmembrane</keyword>
<evidence type="ECO:0000256" key="1">
    <source>
        <dbReference type="ARBA" id="ARBA00004141"/>
    </source>
</evidence>
<protein>
    <recommendedName>
        <fullName evidence="6">EamA domain-containing protein</fullName>
    </recommendedName>
</protein>
<gene>
    <name evidence="7" type="ORF">ECRASSUSDP1_LOCUS14799</name>
</gene>
<dbReference type="InterPro" id="IPR000620">
    <property type="entry name" value="EamA_dom"/>
</dbReference>
<feature type="transmembrane region" description="Helical" evidence="5">
    <location>
        <begin position="277"/>
        <end position="297"/>
    </location>
</feature>
<dbReference type="GO" id="GO:0016020">
    <property type="term" value="C:membrane"/>
    <property type="evidence" value="ECO:0007669"/>
    <property type="project" value="UniProtKB-SubCell"/>
</dbReference>
<dbReference type="Gene3D" id="1.10.3730.20">
    <property type="match status" value="1"/>
</dbReference>
<dbReference type="AlphaFoldDB" id="A0AAD1XIS7"/>
<dbReference type="Proteomes" id="UP001295684">
    <property type="component" value="Unassembled WGS sequence"/>
</dbReference>
<feature type="domain" description="EamA" evidence="6">
    <location>
        <begin position="62"/>
        <end position="198"/>
    </location>
</feature>
<name>A0AAD1XIS7_EUPCR</name>
<dbReference type="PANTHER" id="PTHR22911">
    <property type="entry name" value="ACYL-MALONYL CONDENSING ENZYME-RELATED"/>
    <property type="match status" value="1"/>
</dbReference>
<feature type="transmembrane region" description="Helical" evidence="5">
    <location>
        <begin position="97"/>
        <end position="114"/>
    </location>
</feature>
<feature type="transmembrane region" description="Helical" evidence="5">
    <location>
        <begin position="335"/>
        <end position="354"/>
    </location>
</feature>
<evidence type="ECO:0000256" key="5">
    <source>
        <dbReference type="SAM" id="Phobius"/>
    </source>
</evidence>
<feature type="transmembrane region" description="Helical" evidence="5">
    <location>
        <begin position="153"/>
        <end position="175"/>
    </location>
</feature>
<keyword evidence="4 5" id="KW-0472">Membrane</keyword>
<reference evidence="7" key="1">
    <citation type="submission" date="2023-07" db="EMBL/GenBank/DDBJ databases">
        <authorList>
            <consortium name="AG Swart"/>
            <person name="Singh M."/>
            <person name="Singh A."/>
            <person name="Seah K."/>
            <person name="Emmerich C."/>
        </authorList>
    </citation>
    <scope>NUCLEOTIDE SEQUENCE</scope>
    <source>
        <strain evidence="7">DP1</strain>
    </source>
</reference>
<feature type="transmembrane region" description="Helical" evidence="5">
    <location>
        <begin position="66"/>
        <end position="85"/>
    </location>
</feature>
<evidence type="ECO:0000256" key="3">
    <source>
        <dbReference type="ARBA" id="ARBA00022989"/>
    </source>
</evidence>
<evidence type="ECO:0000313" key="8">
    <source>
        <dbReference type="Proteomes" id="UP001295684"/>
    </source>
</evidence>
<evidence type="ECO:0000259" key="6">
    <source>
        <dbReference type="Pfam" id="PF00892"/>
    </source>
</evidence>
<dbReference type="PANTHER" id="PTHR22911:SF6">
    <property type="entry name" value="SOLUTE CARRIER FAMILY 35 MEMBER G1"/>
    <property type="match status" value="1"/>
</dbReference>
<feature type="transmembrane region" description="Helical" evidence="5">
    <location>
        <begin position="243"/>
        <end position="265"/>
    </location>
</feature>
<dbReference type="SUPFAM" id="SSF103481">
    <property type="entry name" value="Multidrug resistance efflux transporter EmrE"/>
    <property type="match status" value="2"/>
</dbReference>
<keyword evidence="3 5" id="KW-1133">Transmembrane helix</keyword>
<feature type="transmembrane region" description="Helical" evidence="5">
    <location>
        <begin position="309"/>
        <end position="329"/>
    </location>
</feature>
<feature type="transmembrane region" description="Helical" evidence="5">
    <location>
        <begin position="182"/>
        <end position="199"/>
    </location>
</feature>
<comment type="subcellular location">
    <subcellularLocation>
        <location evidence="1">Membrane</location>
        <topology evidence="1">Multi-pass membrane protein</topology>
    </subcellularLocation>
</comment>
<organism evidence="7 8">
    <name type="scientific">Euplotes crassus</name>
    <dbReference type="NCBI Taxonomy" id="5936"/>
    <lineage>
        <taxon>Eukaryota</taxon>
        <taxon>Sar</taxon>
        <taxon>Alveolata</taxon>
        <taxon>Ciliophora</taxon>
        <taxon>Intramacronucleata</taxon>
        <taxon>Spirotrichea</taxon>
        <taxon>Hypotrichia</taxon>
        <taxon>Euplotida</taxon>
        <taxon>Euplotidae</taxon>
        <taxon>Moneuplotes</taxon>
    </lineage>
</organism>
<keyword evidence="8" id="KW-1185">Reference proteome</keyword>
<dbReference type="EMBL" id="CAMPGE010014803">
    <property type="protein sequence ID" value="CAI2373453.1"/>
    <property type="molecule type" value="Genomic_DNA"/>
</dbReference>
<feature type="transmembrane region" description="Helical" evidence="5">
    <location>
        <begin position="211"/>
        <end position="231"/>
    </location>
</feature>
<feature type="transmembrane region" description="Helical" evidence="5">
    <location>
        <begin position="126"/>
        <end position="147"/>
    </location>
</feature>
<evidence type="ECO:0000256" key="4">
    <source>
        <dbReference type="ARBA" id="ARBA00023136"/>
    </source>
</evidence>
<accession>A0AAD1XIS7</accession>
<evidence type="ECO:0000313" key="7">
    <source>
        <dbReference type="EMBL" id="CAI2373453.1"/>
    </source>
</evidence>
<feature type="domain" description="EamA" evidence="6">
    <location>
        <begin position="213"/>
        <end position="345"/>
    </location>
</feature>
<dbReference type="Pfam" id="PF00892">
    <property type="entry name" value="EamA"/>
    <property type="match status" value="2"/>
</dbReference>
<comment type="caution">
    <text evidence="7">The sequence shown here is derived from an EMBL/GenBank/DDBJ whole genome shotgun (WGS) entry which is preliminary data.</text>
</comment>
<dbReference type="InterPro" id="IPR037185">
    <property type="entry name" value="EmrE-like"/>
</dbReference>
<sequence length="364" mass="40423">MDIKVRDSSSKSLILLNQDLQLSPIARKKPSVGIYSFDEIHDVSCVISVKSEDCDVQNDNLKGIPCMILSLIGFSCSSIVCKVAYMRNDYLNGLDYAICRSIIMVTCSMIQVCATRVNVFEVKKGYRLLLVARCIVGTIGMPCYFIAIKYIPLSLCTLIANISPLMIGILAYLILGEAITRLKVLAVIGAFVGVYILTLHKDENYEQGEHYTLGIILVSCTCIAITFVALLTRVLNKGIHYILCPFWFSMTTLGCTLSLLCVYPSAYHFDHMGYTDIGLFFFSGLFTYAGQVFKSLAFRYSEASQVAPLQYFDLIFLLLSDIFIFNAKFTSTDGIGGLLILVSLLAPIFQSMYLRYSVGRDPSG</sequence>
<proteinExistence type="predicted"/>
<evidence type="ECO:0000256" key="2">
    <source>
        <dbReference type="ARBA" id="ARBA00022692"/>
    </source>
</evidence>